<dbReference type="CDD" id="cd00085">
    <property type="entry name" value="HNHc"/>
    <property type="match status" value="1"/>
</dbReference>
<reference evidence="2 3" key="1">
    <citation type="submission" date="2018-08" db="EMBL/GenBank/DDBJ databases">
        <title>Cellulomonas rhizosphaerae sp. nov., a novel actinomycete isolated from soil.</title>
        <authorList>
            <person name="Tian Y."/>
        </authorList>
    </citation>
    <scope>NUCLEOTIDE SEQUENCE [LARGE SCALE GENOMIC DNA]</scope>
    <source>
        <strain evidence="2 3">NEAU-TCZ24</strain>
    </source>
</reference>
<evidence type="ECO:0000259" key="1">
    <source>
        <dbReference type="Pfam" id="PF02720"/>
    </source>
</evidence>
<sequence>MAISSDDLLEAMRVATDLLAEFDPRDLDGCEAAQQFLALDQVAGRITALAARRLPVVEADGWWATDGSRTVASWVSSAGRMTYGRAASLVRLGRAFQGALPLTAAAASAGTVPFDHAQALARHAPTSDIRKEALAAPASECGEEFLVEHAEQLGADPFARLVARWAAAADPESDERGYRKATDREFVGLSETTGGFHLKGFLTTNHGATLRAALDAVMTPPTPDDTRTTQQRRAQALADVARLTLDQGLVGSGAAVRPHLTCIVDWESLQRALHRTGAAGSSASGPFGFRLEPIADEERFAVGEIPGAGPIPQHVLARLACDSEITRVVFGPQSQVINVGRAERTFSGPRRRAIIARDGTCRYPDCSAPPSLGELHHVDHWVRDLGDTDANRGILLCWYHHALVHRLGIEIGRSPTGRWTFTTRYGSDLARAA</sequence>
<comment type="caution">
    <text evidence="2">The sequence shown here is derived from an EMBL/GenBank/DDBJ whole genome shotgun (WGS) entry which is preliminary data.</text>
</comment>
<dbReference type="Proteomes" id="UP000283374">
    <property type="component" value="Unassembled WGS sequence"/>
</dbReference>
<dbReference type="Pfam" id="PF02720">
    <property type="entry name" value="DUF222"/>
    <property type="match status" value="1"/>
</dbReference>
<evidence type="ECO:0000313" key="3">
    <source>
        <dbReference type="Proteomes" id="UP000283374"/>
    </source>
</evidence>
<dbReference type="AlphaFoldDB" id="A0A413RKW2"/>
<proteinExistence type="predicted"/>
<dbReference type="EMBL" id="QWKP01000198">
    <property type="protein sequence ID" value="RHA40122.1"/>
    <property type="molecule type" value="Genomic_DNA"/>
</dbReference>
<keyword evidence="2" id="KW-0255">Endonuclease</keyword>
<dbReference type="GO" id="GO:0004519">
    <property type="term" value="F:endonuclease activity"/>
    <property type="evidence" value="ECO:0007669"/>
    <property type="project" value="UniProtKB-KW"/>
</dbReference>
<organism evidence="2 3">
    <name type="scientific">Cellulomonas rhizosphaerae</name>
    <dbReference type="NCBI Taxonomy" id="2293719"/>
    <lineage>
        <taxon>Bacteria</taxon>
        <taxon>Bacillati</taxon>
        <taxon>Actinomycetota</taxon>
        <taxon>Actinomycetes</taxon>
        <taxon>Micrococcales</taxon>
        <taxon>Cellulomonadaceae</taxon>
        <taxon>Cellulomonas</taxon>
    </lineage>
</organism>
<protein>
    <submittedName>
        <fullName evidence="2">HNH endonuclease</fullName>
    </submittedName>
</protein>
<dbReference type="InterPro" id="IPR003615">
    <property type="entry name" value="HNH_nuc"/>
</dbReference>
<feature type="domain" description="DUF222" evidence="1">
    <location>
        <begin position="41"/>
        <end position="358"/>
    </location>
</feature>
<keyword evidence="2" id="KW-0378">Hydrolase</keyword>
<keyword evidence="3" id="KW-1185">Reference proteome</keyword>
<name>A0A413RKW2_9CELL</name>
<dbReference type="RefSeq" id="WP_118767424.1">
    <property type="nucleotide sequence ID" value="NZ_QWKP01000198.1"/>
</dbReference>
<evidence type="ECO:0000313" key="2">
    <source>
        <dbReference type="EMBL" id="RHA40122.1"/>
    </source>
</evidence>
<keyword evidence="2" id="KW-0540">Nuclease</keyword>
<dbReference type="OrthoDB" id="5176970at2"/>
<gene>
    <name evidence="2" type="ORF">D1825_10760</name>
</gene>
<dbReference type="InterPro" id="IPR003870">
    <property type="entry name" value="DUF222"/>
</dbReference>
<accession>A0A413RKW2</accession>